<evidence type="ECO:0000313" key="2">
    <source>
        <dbReference type="EMBL" id="GHH67723.1"/>
    </source>
</evidence>
<dbReference type="Pfam" id="PF06445">
    <property type="entry name" value="GyrI-like"/>
    <property type="match status" value="1"/>
</dbReference>
<comment type="caution">
    <text evidence="2">The sequence shown here is derived from an EMBL/GenBank/DDBJ whole genome shotgun (WGS) entry which is preliminary data.</text>
</comment>
<dbReference type="SUPFAM" id="SSF55136">
    <property type="entry name" value="Probable bacterial effector-binding domain"/>
    <property type="match status" value="1"/>
</dbReference>
<keyword evidence="3" id="KW-1185">Reference proteome</keyword>
<dbReference type="EMBL" id="BNAS01000001">
    <property type="protein sequence ID" value="GHH67723.1"/>
    <property type="molecule type" value="Genomic_DNA"/>
</dbReference>
<dbReference type="AlphaFoldDB" id="A0A919FKS3"/>
<dbReference type="InterPro" id="IPR029442">
    <property type="entry name" value="GyrI-like"/>
</dbReference>
<name>A0A919FKS3_9MICO</name>
<dbReference type="InterPro" id="IPR011256">
    <property type="entry name" value="Reg_factor_effector_dom_sf"/>
</dbReference>
<reference evidence="2" key="1">
    <citation type="journal article" date="2014" name="Int. J. Syst. Evol. Microbiol.">
        <title>Complete genome sequence of Corynebacterium casei LMG S-19264T (=DSM 44701T), isolated from a smear-ripened cheese.</title>
        <authorList>
            <consortium name="US DOE Joint Genome Institute (JGI-PGF)"/>
            <person name="Walter F."/>
            <person name="Albersmeier A."/>
            <person name="Kalinowski J."/>
            <person name="Ruckert C."/>
        </authorList>
    </citation>
    <scope>NUCLEOTIDE SEQUENCE</scope>
    <source>
        <strain evidence="2">CGMCC 4.7398</strain>
    </source>
</reference>
<evidence type="ECO:0000259" key="1">
    <source>
        <dbReference type="Pfam" id="PF06445"/>
    </source>
</evidence>
<dbReference type="Proteomes" id="UP000627369">
    <property type="component" value="Unassembled WGS sequence"/>
</dbReference>
<organism evidence="2 3">
    <name type="scientific">Promicromonospora soli</name>
    <dbReference type="NCBI Taxonomy" id="2035533"/>
    <lineage>
        <taxon>Bacteria</taxon>
        <taxon>Bacillati</taxon>
        <taxon>Actinomycetota</taxon>
        <taxon>Actinomycetes</taxon>
        <taxon>Micrococcales</taxon>
        <taxon>Promicromonosporaceae</taxon>
        <taxon>Promicromonospora</taxon>
    </lineage>
</organism>
<protein>
    <recommendedName>
        <fullName evidence="1">GyrI-like small molecule binding domain-containing protein</fullName>
    </recommendedName>
</protein>
<dbReference type="RefSeq" id="WP_189668102.1">
    <property type="nucleotide sequence ID" value="NZ_BNAS01000001.1"/>
</dbReference>
<evidence type="ECO:0000313" key="3">
    <source>
        <dbReference type="Proteomes" id="UP000627369"/>
    </source>
</evidence>
<proteinExistence type="predicted"/>
<feature type="domain" description="GyrI-like small molecule binding" evidence="1">
    <location>
        <begin position="22"/>
        <end position="197"/>
    </location>
</feature>
<dbReference type="InterPro" id="IPR008319">
    <property type="entry name" value="GyrI-like_CCH_Lin2189-like"/>
</dbReference>
<accession>A0A919FKS3</accession>
<sequence length="211" mass="24143">MSDKTDFKKSLDAYQAKLGRLRIVDVPDLQYLMIDGHGDPNTSPRFAEAVEALYPLAYTLKFASKRGLDRDFVVMPLEGQWWADDMDSFTAARDKSRWDWTLMLMQPDWIDRDMFDAAVERVRAKGRPARLDDVRLEPLSEGRCVQTLHVGSFDAEADLLKRMHEEFIPDNGLRMVGKHHEIYLSDFRRVAPEKQRTILRQPVSGSGASGG</sequence>
<dbReference type="Gene3D" id="3.20.80.10">
    <property type="entry name" value="Regulatory factor, effector binding domain"/>
    <property type="match status" value="1"/>
</dbReference>
<reference evidence="2" key="2">
    <citation type="submission" date="2020-09" db="EMBL/GenBank/DDBJ databases">
        <authorList>
            <person name="Sun Q."/>
            <person name="Zhou Y."/>
        </authorList>
    </citation>
    <scope>NUCLEOTIDE SEQUENCE</scope>
    <source>
        <strain evidence="2">CGMCC 4.7398</strain>
    </source>
</reference>
<dbReference type="PIRSF" id="PIRSF031644">
    <property type="entry name" value="UCP031644"/>
    <property type="match status" value="1"/>
</dbReference>
<gene>
    <name evidence="2" type="ORF">GCM10017772_09910</name>
</gene>